<dbReference type="AlphaFoldDB" id="A0A061QYU7"/>
<feature type="domain" description="VPS9" evidence="2">
    <location>
        <begin position="214"/>
        <end position="361"/>
    </location>
</feature>
<evidence type="ECO:0000259" key="2">
    <source>
        <dbReference type="PROSITE" id="PS51205"/>
    </source>
</evidence>
<evidence type="ECO:0000313" key="3">
    <source>
        <dbReference type="EMBL" id="JAC63486.1"/>
    </source>
</evidence>
<feature type="region of interest" description="Disordered" evidence="1">
    <location>
        <begin position="16"/>
        <end position="76"/>
    </location>
</feature>
<dbReference type="Gene3D" id="1.20.1050.80">
    <property type="entry name" value="VPS9 domain"/>
    <property type="match status" value="1"/>
</dbReference>
<dbReference type="InterPro" id="IPR003123">
    <property type="entry name" value="VPS9"/>
</dbReference>
<protein>
    <recommendedName>
        <fullName evidence="2">VPS9 domain-containing protein</fullName>
    </recommendedName>
</protein>
<dbReference type="GO" id="GO:0030133">
    <property type="term" value="C:transport vesicle"/>
    <property type="evidence" value="ECO:0007669"/>
    <property type="project" value="TreeGrafter"/>
</dbReference>
<dbReference type="GO" id="GO:0097422">
    <property type="term" value="C:tubular endosome"/>
    <property type="evidence" value="ECO:0007669"/>
    <property type="project" value="TreeGrafter"/>
</dbReference>
<dbReference type="GO" id="GO:0000149">
    <property type="term" value="F:SNARE binding"/>
    <property type="evidence" value="ECO:0007669"/>
    <property type="project" value="TreeGrafter"/>
</dbReference>
<gene>
    <name evidence="3" type="ORF">TSPGSL018_20518</name>
</gene>
<name>A0A061QYU7_9CHLO</name>
<evidence type="ECO:0000256" key="1">
    <source>
        <dbReference type="SAM" id="MobiDB-lite"/>
    </source>
</evidence>
<dbReference type="PANTHER" id="PTHR24170:SF1">
    <property type="entry name" value="DOMAIN PROTEIN, PUTATIVE (AFU_ORTHOLOGUE AFUA_1G09870)-RELATED"/>
    <property type="match status" value="1"/>
</dbReference>
<dbReference type="GO" id="GO:0005769">
    <property type="term" value="C:early endosome"/>
    <property type="evidence" value="ECO:0007669"/>
    <property type="project" value="TreeGrafter"/>
</dbReference>
<feature type="compositionally biased region" description="Low complexity" evidence="1">
    <location>
        <begin position="593"/>
        <end position="605"/>
    </location>
</feature>
<dbReference type="GO" id="GO:0005770">
    <property type="term" value="C:late endosome"/>
    <property type="evidence" value="ECO:0007669"/>
    <property type="project" value="TreeGrafter"/>
</dbReference>
<organism evidence="3">
    <name type="scientific">Tetraselmis sp. GSL018</name>
    <dbReference type="NCBI Taxonomy" id="582737"/>
    <lineage>
        <taxon>Eukaryota</taxon>
        <taxon>Viridiplantae</taxon>
        <taxon>Chlorophyta</taxon>
        <taxon>core chlorophytes</taxon>
        <taxon>Chlorodendrophyceae</taxon>
        <taxon>Chlorodendrales</taxon>
        <taxon>Chlorodendraceae</taxon>
        <taxon>Tetraselmis</taxon>
    </lineage>
</organism>
<feature type="region of interest" description="Disordered" evidence="1">
    <location>
        <begin position="440"/>
        <end position="605"/>
    </location>
</feature>
<dbReference type="InterPro" id="IPR037191">
    <property type="entry name" value="VPS9_dom_sf"/>
</dbReference>
<feature type="compositionally biased region" description="Low complexity" evidence="1">
    <location>
        <begin position="472"/>
        <end position="489"/>
    </location>
</feature>
<feature type="compositionally biased region" description="Low complexity" evidence="1">
    <location>
        <begin position="534"/>
        <end position="544"/>
    </location>
</feature>
<dbReference type="InterPro" id="IPR051248">
    <property type="entry name" value="UPF0507/Ank_repeat_27"/>
</dbReference>
<sequence>MRRVCPTPWDFATEDLDKEVKDTSHQAGSHAIGFREHIPDLSSRSRAQKPTTADSEGDHQEGGVAGNEAPPANTAAVHQCCARSLGSESGSRNDSQTLVSTSQSDAAFHAPLISVSGCVTFVQQLPQGDSVLSWVNEQVSDFLRSYVAVPGFHNHMSKKVREWILSCKSLLQAAWSAQAGKGPFPVRKAGLALESCIMAGIHAKVFCSLCAWLRGKDAILTEVAQSLATPGGSLSPQSLRVCGVPERLWAANLSAAAGELRALEDCCCPLEMMQQLLRANDCILASISQSGTEASQVSADELFPLFIASVVLAAPSRLAAVLEYLLVFHSEGDLHGRCGYQIAMLEASAEFLLQCHRRGMPPPRAVREAAGSPAPGPAPAAAAAPAVGGCSAMASQLLSGLMGDKCLASRASAGSHSGSREADEGAPNVEELLHGAVETLSHTPRRGEGTDGAAEPTGPLTSWQKAFETPLPAQGPARAGRPASASSSPHGGGAGSTSVAAPPRVPSGLRPAPVRSLSFGEERATQAAQRGRRPPSAGSGSPSPLSDEPGSLPGASPQLLRPPLVIPPALPNDDPSGGLGAFISDLRRRHKSSATSASSSGALRQ</sequence>
<dbReference type="EMBL" id="GBEZ01023399">
    <property type="protein sequence ID" value="JAC63486.1"/>
    <property type="molecule type" value="Transcribed_RNA"/>
</dbReference>
<dbReference type="GO" id="GO:0005886">
    <property type="term" value="C:plasma membrane"/>
    <property type="evidence" value="ECO:0007669"/>
    <property type="project" value="TreeGrafter"/>
</dbReference>
<dbReference type="GO" id="GO:0045022">
    <property type="term" value="P:early endosome to late endosome transport"/>
    <property type="evidence" value="ECO:0007669"/>
    <property type="project" value="TreeGrafter"/>
</dbReference>
<feature type="compositionally biased region" description="Polar residues" evidence="1">
    <location>
        <begin position="42"/>
        <end position="54"/>
    </location>
</feature>
<dbReference type="SUPFAM" id="SSF109993">
    <property type="entry name" value="VPS9 domain"/>
    <property type="match status" value="1"/>
</dbReference>
<accession>A0A061QYU7</accession>
<dbReference type="PROSITE" id="PS51205">
    <property type="entry name" value="VPS9"/>
    <property type="match status" value="1"/>
</dbReference>
<dbReference type="PANTHER" id="PTHR24170">
    <property type="entry name" value="ANKYRIN REPEAT DOMAIN-CONTAINING PROTEIN 27"/>
    <property type="match status" value="1"/>
</dbReference>
<dbReference type="GO" id="GO:0005085">
    <property type="term" value="F:guanyl-nucleotide exchange factor activity"/>
    <property type="evidence" value="ECO:0007669"/>
    <property type="project" value="TreeGrafter"/>
</dbReference>
<dbReference type="Pfam" id="PF02204">
    <property type="entry name" value="VPS9"/>
    <property type="match status" value="1"/>
</dbReference>
<proteinExistence type="predicted"/>
<reference evidence="3" key="1">
    <citation type="submission" date="2014-05" db="EMBL/GenBank/DDBJ databases">
        <title>The transcriptome of the halophilic microalga Tetraselmis sp. GSL018 isolated from the Great Salt Lake, Utah.</title>
        <authorList>
            <person name="Jinkerson R.E."/>
            <person name="D'Adamo S."/>
            <person name="Posewitz M.C."/>
        </authorList>
    </citation>
    <scope>NUCLEOTIDE SEQUENCE</scope>
    <source>
        <strain evidence="3">GSL018</strain>
    </source>
</reference>